<dbReference type="InterPro" id="IPR002539">
    <property type="entry name" value="MaoC-like_dom"/>
</dbReference>
<dbReference type="RefSeq" id="WP_309938902.1">
    <property type="nucleotide sequence ID" value="NZ_AP025305.1"/>
</dbReference>
<dbReference type="Gene3D" id="3.10.129.10">
    <property type="entry name" value="Hotdog Thioesterase"/>
    <property type="match status" value="1"/>
</dbReference>
<dbReference type="AlphaFoldDB" id="A0AAE3XNT7"/>
<protein>
    <submittedName>
        <fullName evidence="2">Acyl dehydratase</fullName>
    </submittedName>
</protein>
<accession>A0AAE3XNT7</accession>
<dbReference type="GO" id="GO:0006633">
    <property type="term" value="P:fatty acid biosynthetic process"/>
    <property type="evidence" value="ECO:0007669"/>
    <property type="project" value="TreeGrafter"/>
</dbReference>
<evidence type="ECO:0000313" key="3">
    <source>
        <dbReference type="Proteomes" id="UP001185092"/>
    </source>
</evidence>
<dbReference type="Proteomes" id="UP001185092">
    <property type="component" value="Unassembled WGS sequence"/>
</dbReference>
<feature type="domain" description="MaoC-like" evidence="1">
    <location>
        <begin position="10"/>
        <end position="110"/>
    </location>
</feature>
<dbReference type="PANTHER" id="PTHR43437:SF3">
    <property type="entry name" value="HYDROXYACYL-THIOESTER DEHYDRATASE TYPE 2, MITOCHONDRIAL"/>
    <property type="match status" value="1"/>
</dbReference>
<dbReference type="SUPFAM" id="SSF54637">
    <property type="entry name" value="Thioesterase/thiol ester dehydrase-isomerase"/>
    <property type="match status" value="1"/>
</dbReference>
<comment type="caution">
    <text evidence="2">The sequence shown here is derived from an EMBL/GenBank/DDBJ whole genome shotgun (WGS) entry which is preliminary data.</text>
</comment>
<name>A0AAE3XNT7_9BACT</name>
<dbReference type="CDD" id="cd03449">
    <property type="entry name" value="R_hydratase"/>
    <property type="match status" value="1"/>
</dbReference>
<evidence type="ECO:0000259" key="1">
    <source>
        <dbReference type="Pfam" id="PF01575"/>
    </source>
</evidence>
<keyword evidence="3" id="KW-1185">Reference proteome</keyword>
<dbReference type="GO" id="GO:0019171">
    <property type="term" value="F:(3R)-hydroxyacyl-[acyl-carrier-protein] dehydratase activity"/>
    <property type="evidence" value="ECO:0007669"/>
    <property type="project" value="TreeGrafter"/>
</dbReference>
<reference evidence="2" key="1">
    <citation type="submission" date="2023-07" db="EMBL/GenBank/DDBJ databases">
        <title>Genomic Encyclopedia of Type Strains, Phase IV (KMG-IV): sequencing the most valuable type-strain genomes for metagenomic binning, comparative biology and taxonomic classification.</title>
        <authorList>
            <person name="Goeker M."/>
        </authorList>
    </citation>
    <scope>NUCLEOTIDE SEQUENCE</scope>
    <source>
        <strain evidence="2">DSM 26174</strain>
    </source>
</reference>
<proteinExistence type="predicted"/>
<dbReference type="PANTHER" id="PTHR43437">
    <property type="entry name" value="HYDROXYACYL-THIOESTER DEHYDRATASE TYPE 2, MITOCHONDRIAL-RELATED"/>
    <property type="match status" value="1"/>
</dbReference>
<sequence>MYKVGDTYSYKFTFTQDQVNKFAEVTGDFNPLHLDAEYAANTPFKKPIVHGMLGASIFSNVLGTKFPGEGSVYLGQSLSFKRAMFVDVAYEALFEIVDINETKHIADIKVEIKNIDGRQKVHLDGIAQVMHSNLL</sequence>
<dbReference type="InterPro" id="IPR050965">
    <property type="entry name" value="UPF0336/Enoyl-CoA_hydratase"/>
</dbReference>
<gene>
    <name evidence="2" type="ORF">HNQ88_002332</name>
</gene>
<dbReference type="Pfam" id="PF01575">
    <property type="entry name" value="MaoC_dehydratas"/>
    <property type="match status" value="1"/>
</dbReference>
<evidence type="ECO:0000313" key="2">
    <source>
        <dbReference type="EMBL" id="MDR6239295.1"/>
    </source>
</evidence>
<dbReference type="EMBL" id="JAVDQD010000002">
    <property type="protein sequence ID" value="MDR6239295.1"/>
    <property type="molecule type" value="Genomic_DNA"/>
</dbReference>
<organism evidence="2 3">
    <name type="scientific">Aureibacter tunicatorum</name>
    <dbReference type="NCBI Taxonomy" id="866807"/>
    <lineage>
        <taxon>Bacteria</taxon>
        <taxon>Pseudomonadati</taxon>
        <taxon>Bacteroidota</taxon>
        <taxon>Cytophagia</taxon>
        <taxon>Cytophagales</taxon>
        <taxon>Persicobacteraceae</taxon>
        <taxon>Aureibacter</taxon>
    </lineage>
</organism>
<dbReference type="InterPro" id="IPR029069">
    <property type="entry name" value="HotDog_dom_sf"/>
</dbReference>